<sequence length="136" mass="14957">MHLSHHVSESLIAASGPVKSSSRFCSIPSEDVSPPPTSSSSSSAFFVVSILSYGRLRILLVSTANLFFFPLVFVVRLLLFFPFSSGFCEKECMREKPVEEEEEKEEAVGSASRSTHSLLLSFSYARRQPVPPSASH</sequence>
<dbReference type="WBParaSite" id="Csp11.Scaffold629.g12089.t1">
    <property type="protein sequence ID" value="Csp11.Scaffold629.g12089.t1"/>
    <property type="gene ID" value="Csp11.Scaffold629.g12089"/>
</dbReference>
<protein>
    <submittedName>
        <fullName evidence="3">Transmembrane protein</fullName>
    </submittedName>
</protein>
<evidence type="ECO:0000313" key="2">
    <source>
        <dbReference type="Proteomes" id="UP000095282"/>
    </source>
</evidence>
<keyword evidence="2" id="KW-1185">Reference proteome</keyword>
<evidence type="ECO:0000313" key="3">
    <source>
        <dbReference type="WBParaSite" id="Csp11.Scaffold629.g12089.t1"/>
    </source>
</evidence>
<organism evidence="2 3">
    <name type="scientific">Caenorhabditis tropicalis</name>
    <dbReference type="NCBI Taxonomy" id="1561998"/>
    <lineage>
        <taxon>Eukaryota</taxon>
        <taxon>Metazoa</taxon>
        <taxon>Ecdysozoa</taxon>
        <taxon>Nematoda</taxon>
        <taxon>Chromadorea</taxon>
        <taxon>Rhabditida</taxon>
        <taxon>Rhabditina</taxon>
        <taxon>Rhabditomorpha</taxon>
        <taxon>Rhabditoidea</taxon>
        <taxon>Rhabditidae</taxon>
        <taxon>Peloderinae</taxon>
        <taxon>Caenorhabditis</taxon>
    </lineage>
</organism>
<dbReference type="AlphaFoldDB" id="A0A1I7TV47"/>
<keyword evidence="1" id="KW-1133">Transmembrane helix</keyword>
<evidence type="ECO:0000256" key="1">
    <source>
        <dbReference type="SAM" id="Phobius"/>
    </source>
</evidence>
<accession>A0A1I7TV47</accession>
<name>A0A1I7TV47_9PELO</name>
<keyword evidence="1" id="KW-0472">Membrane</keyword>
<feature type="transmembrane region" description="Helical" evidence="1">
    <location>
        <begin position="58"/>
        <end position="83"/>
    </location>
</feature>
<keyword evidence="1" id="KW-0812">Transmembrane</keyword>
<proteinExistence type="predicted"/>
<dbReference type="Proteomes" id="UP000095282">
    <property type="component" value="Unplaced"/>
</dbReference>
<reference evidence="3" key="1">
    <citation type="submission" date="2016-11" db="UniProtKB">
        <authorList>
            <consortium name="WormBaseParasite"/>
        </authorList>
    </citation>
    <scope>IDENTIFICATION</scope>
</reference>